<dbReference type="Gene3D" id="3.40.50.850">
    <property type="entry name" value="Isochorismatase-like"/>
    <property type="match status" value="1"/>
</dbReference>
<dbReference type="InterPro" id="IPR036928">
    <property type="entry name" value="AS_sf"/>
</dbReference>
<evidence type="ECO:0000313" key="6">
    <source>
        <dbReference type="Proteomes" id="UP001363622"/>
    </source>
</evidence>
<protein>
    <submittedName>
        <fullName evidence="5">Amidase signature domain-containing protein</fullName>
    </submittedName>
</protein>
<dbReference type="Pfam" id="PF00857">
    <property type="entry name" value="Isochorismatase"/>
    <property type="match status" value="1"/>
</dbReference>
<evidence type="ECO:0000313" key="5">
    <source>
        <dbReference type="EMBL" id="KAK7516560.1"/>
    </source>
</evidence>
<name>A0ABR1KL39_9PEZI</name>
<dbReference type="SUPFAM" id="SSF75304">
    <property type="entry name" value="Amidase signature (AS) enzymes"/>
    <property type="match status" value="1"/>
</dbReference>
<dbReference type="PANTHER" id="PTHR11895">
    <property type="entry name" value="TRANSAMIDASE"/>
    <property type="match status" value="1"/>
</dbReference>
<feature type="region of interest" description="Disordered" evidence="2">
    <location>
        <begin position="724"/>
        <end position="754"/>
    </location>
</feature>
<dbReference type="Gene3D" id="1.20.58.1700">
    <property type="match status" value="1"/>
</dbReference>
<dbReference type="InterPro" id="IPR000868">
    <property type="entry name" value="Isochorismatase-like_dom"/>
</dbReference>
<keyword evidence="6" id="KW-1185">Reference proteome</keyword>
<dbReference type="InterPro" id="IPR036380">
    <property type="entry name" value="Isochorismatase-like_sf"/>
</dbReference>
<dbReference type="InterPro" id="IPR023631">
    <property type="entry name" value="Amidase_dom"/>
</dbReference>
<dbReference type="Gene3D" id="3.90.1300.10">
    <property type="entry name" value="Amidase signature (AS) domain"/>
    <property type="match status" value="1"/>
</dbReference>
<reference evidence="5 6" key="1">
    <citation type="submission" date="2024-04" db="EMBL/GenBank/DDBJ databases">
        <title>Phyllosticta paracitricarpa is synonymous to the EU quarantine fungus P. citricarpa based on phylogenomic analyses.</title>
        <authorList>
            <consortium name="Lawrence Berkeley National Laboratory"/>
            <person name="Van Ingen-Buijs V.A."/>
            <person name="Van Westerhoven A.C."/>
            <person name="Haridas S."/>
            <person name="Skiadas P."/>
            <person name="Martin F."/>
            <person name="Groenewald J.Z."/>
            <person name="Crous P.W."/>
            <person name="Seidl M.F."/>
        </authorList>
    </citation>
    <scope>NUCLEOTIDE SEQUENCE [LARGE SCALE GENOMIC DNA]</scope>
    <source>
        <strain evidence="5 6">CBS 123371</strain>
    </source>
</reference>
<dbReference type="InterPro" id="IPR000120">
    <property type="entry name" value="Amidase"/>
</dbReference>
<dbReference type="EMBL" id="JBBPHU010000006">
    <property type="protein sequence ID" value="KAK7516560.1"/>
    <property type="molecule type" value="Genomic_DNA"/>
</dbReference>
<evidence type="ECO:0000256" key="1">
    <source>
        <dbReference type="ARBA" id="ARBA00006336"/>
    </source>
</evidence>
<accession>A0ABR1KL39</accession>
<dbReference type="CDD" id="cd00431">
    <property type="entry name" value="cysteine_hydrolases"/>
    <property type="match status" value="1"/>
</dbReference>
<gene>
    <name evidence="5" type="ORF">IWZ03DRAFT_311717</name>
</gene>
<evidence type="ECO:0000259" key="3">
    <source>
        <dbReference type="Pfam" id="PF00857"/>
    </source>
</evidence>
<feature type="domain" description="Amidase" evidence="4">
    <location>
        <begin position="283"/>
        <end position="714"/>
    </location>
</feature>
<dbReference type="SUPFAM" id="SSF52499">
    <property type="entry name" value="Isochorismatase-like hydrolases"/>
    <property type="match status" value="1"/>
</dbReference>
<dbReference type="PANTHER" id="PTHR11895:SF169">
    <property type="entry name" value="GLUTAMYL-TRNA(GLN) AMIDOTRANSFERASE"/>
    <property type="match status" value="1"/>
</dbReference>
<dbReference type="Pfam" id="PF01425">
    <property type="entry name" value="Amidase"/>
    <property type="match status" value="1"/>
</dbReference>
<evidence type="ECO:0000256" key="2">
    <source>
        <dbReference type="SAM" id="MobiDB-lite"/>
    </source>
</evidence>
<proteinExistence type="inferred from homology"/>
<dbReference type="Proteomes" id="UP001363622">
    <property type="component" value="Unassembled WGS sequence"/>
</dbReference>
<evidence type="ECO:0000259" key="4">
    <source>
        <dbReference type="Pfam" id="PF01425"/>
    </source>
</evidence>
<feature type="domain" description="Isochorismatase-like" evidence="3">
    <location>
        <begin position="27"/>
        <end position="222"/>
    </location>
</feature>
<sequence>MATTRAASPGHTIEGRPRPFSFLTRHTALLLLNTQKDFLYEDGYARILGADVSAIESAVKSSRELLIYCREAGLTIVHAKECYAPDLSDCPSSKLSAYGSSITHPRNSPSARTVGDTGPTGRFLIKGEPMSDFVDELRPIPGEIIIEKTGTGAFWNTELLHKLKINGITRLFFAGITTEGSLCTSLREASDRGFDCCTVSDCTASYNEQLKQSALDVIHHYGSCGTVSQLDSLLPSLKQDARTFRARDERYRQQSDCRFQSLQAAYRSRVSAEMVMDSLYRKIEAYKEHDPAVWIHLEGKDSVLRQARAVQARWPNPKERPPLFGIPFSVKDSIDVAGLPTTTACPPMAHVPSTSAPVYDKIIDNGGIFIGKTNMDQIATGLTGCRSPYGIPHSTLSKDYISGGSSSGSAVSVGAGLVSFSIGTDTAGSGRVPALYNDVVGYKPTRGLVSMCGITPACMSLDCIAIFAQRISDARTVWQVLEGHDPKDRYSKPPCGYERHVEVYGSRQKTFRFGVPPPEALGACHPLYRKIFSHVIRKLISIGGVLRPIDWQPFDKAGRLLYDGTLVNERLANLPDDWLDRNRSHLHPTIVELMDNVVARQSTAVQLFRDLQAKELYTRQAAQVFSQGSSGVDLVVTPTAPIHWTIEEILADPIHKNSILGEYTHCANVLDLCAIAVPVGHFRLAEYLGKQDAEGSLPFGVQFVGGSRHDAELLEIARRFEDSTRTKIGGTEGKTRGGLSSRGTPEDGLSEVEQ</sequence>
<organism evidence="5 6">
    <name type="scientific">Phyllosticta citriasiana</name>
    <dbReference type="NCBI Taxonomy" id="595635"/>
    <lineage>
        <taxon>Eukaryota</taxon>
        <taxon>Fungi</taxon>
        <taxon>Dikarya</taxon>
        <taxon>Ascomycota</taxon>
        <taxon>Pezizomycotina</taxon>
        <taxon>Dothideomycetes</taxon>
        <taxon>Dothideomycetes incertae sedis</taxon>
        <taxon>Botryosphaeriales</taxon>
        <taxon>Phyllostictaceae</taxon>
        <taxon>Phyllosticta</taxon>
    </lineage>
</organism>
<comment type="caution">
    <text evidence="5">The sequence shown here is derived from an EMBL/GenBank/DDBJ whole genome shotgun (WGS) entry which is preliminary data.</text>
</comment>
<comment type="similarity">
    <text evidence="1">Belongs to the isochorismatase family.</text>
</comment>